<protein>
    <submittedName>
        <fullName evidence="2">Opacity protein-like surface antigen</fullName>
    </submittedName>
</protein>
<keyword evidence="3" id="KW-1185">Reference proteome</keyword>
<organism evidence="2 3">
    <name type="scientific">Microbacter margulisiae</name>
    <dbReference type="NCBI Taxonomy" id="1350067"/>
    <lineage>
        <taxon>Bacteria</taxon>
        <taxon>Pseudomonadati</taxon>
        <taxon>Bacteroidota</taxon>
        <taxon>Bacteroidia</taxon>
        <taxon>Bacteroidales</taxon>
        <taxon>Porphyromonadaceae</taxon>
        <taxon>Microbacter</taxon>
    </lineage>
</organism>
<evidence type="ECO:0000256" key="1">
    <source>
        <dbReference type="SAM" id="SignalP"/>
    </source>
</evidence>
<dbReference type="SUPFAM" id="SSF56925">
    <property type="entry name" value="OMPA-like"/>
    <property type="match status" value="1"/>
</dbReference>
<dbReference type="Proteomes" id="UP000544222">
    <property type="component" value="Unassembled WGS sequence"/>
</dbReference>
<feature type="chain" id="PRO_5030543497" evidence="1">
    <location>
        <begin position="21"/>
        <end position="146"/>
    </location>
</feature>
<evidence type="ECO:0000313" key="2">
    <source>
        <dbReference type="EMBL" id="MBB3185842.1"/>
    </source>
</evidence>
<comment type="caution">
    <text evidence="2">The sequence shown here is derived from an EMBL/GenBank/DDBJ whole genome shotgun (WGS) entry which is preliminary data.</text>
</comment>
<reference evidence="2 3" key="1">
    <citation type="submission" date="2020-08" db="EMBL/GenBank/DDBJ databases">
        <title>Genomic Encyclopedia of Type Strains, Phase IV (KMG-IV): sequencing the most valuable type-strain genomes for metagenomic binning, comparative biology and taxonomic classification.</title>
        <authorList>
            <person name="Goeker M."/>
        </authorList>
    </citation>
    <scope>NUCLEOTIDE SEQUENCE [LARGE SCALE GENOMIC DNA]</scope>
    <source>
        <strain evidence="2 3">DSM 27471</strain>
    </source>
</reference>
<dbReference type="RefSeq" id="WP_183411797.1">
    <property type="nucleotide sequence ID" value="NZ_JACHYB010000001.1"/>
</dbReference>
<dbReference type="Gene3D" id="2.40.160.20">
    <property type="match status" value="1"/>
</dbReference>
<dbReference type="EMBL" id="JACHYB010000001">
    <property type="protein sequence ID" value="MBB3185842.1"/>
    <property type="molecule type" value="Genomic_DNA"/>
</dbReference>
<accession>A0A7W5DN27</accession>
<keyword evidence="1" id="KW-0732">Signal</keyword>
<feature type="signal peptide" evidence="1">
    <location>
        <begin position="1"/>
        <end position="20"/>
    </location>
</feature>
<dbReference type="AlphaFoldDB" id="A0A7W5DN27"/>
<evidence type="ECO:0000313" key="3">
    <source>
        <dbReference type="Proteomes" id="UP000544222"/>
    </source>
</evidence>
<dbReference type="InterPro" id="IPR011250">
    <property type="entry name" value="OMP/PagP_B-barrel"/>
</dbReference>
<sequence>MKKMIMIAAMTFCVAGLSFGQKNTLGLRFTGGTEVSYQHELTDFNRLEFDLGWTWNTSALSGFYQWDYHLTNGLKWYIGPGASLGLYSKDNHSGTDLGVGGIVGLEYNFDIPIQVSLDWRPIINFGTYDSQFGSTNVGISIRYRFR</sequence>
<name>A0A7W5DN27_9PORP</name>
<gene>
    <name evidence="2" type="ORF">FHX64_000005</name>
</gene>
<proteinExistence type="predicted"/>